<keyword evidence="3" id="KW-0274">FAD</keyword>
<keyword evidence="8" id="KW-1185">Reference proteome</keyword>
<keyword evidence="5" id="KW-0560">Oxidoreductase</keyword>
<organism evidence="7 8">
    <name type="scientific">Diaporthe vaccinii</name>
    <dbReference type="NCBI Taxonomy" id="105482"/>
    <lineage>
        <taxon>Eukaryota</taxon>
        <taxon>Fungi</taxon>
        <taxon>Dikarya</taxon>
        <taxon>Ascomycota</taxon>
        <taxon>Pezizomycotina</taxon>
        <taxon>Sordariomycetes</taxon>
        <taxon>Sordariomycetidae</taxon>
        <taxon>Diaporthales</taxon>
        <taxon>Diaporthaceae</taxon>
        <taxon>Diaporthe</taxon>
        <taxon>Diaporthe eres species complex</taxon>
    </lineage>
</organism>
<dbReference type="SUPFAM" id="SSF51905">
    <property type="entry name" value="FAD/NAD(P)-binding domain"/>
    <property type="match status" value="2"/>
</dbReference>
<dbReference type="InterPro" id="IPR050346">
    <property type="entry name" value="FMO-like"/>
</dbReference>
<proteinExistence type="inferred from homology"/>
<evidence type="ECO:0000313" key="8">
    <source>
        <dbReference type="Proteomes" id="UP001600888"/>
    </source>
</evidence>
<accession>A0ABR4F4A5</accession>
<evidence type="ECO:0000256" key="2">
    <source>
        <dbReference type="ARBA" id="ARBA00022630"/>
    </source>
</evidence>
<dbReference type="InterPro" id="IPR000960">
    <property type="entry name" value="Flavin_mOase"/>
</dbReference>
<name>A0ABR4F4A5_9PEZI</name>
<comment type="similarity">
    <text evidence="1">Belongs to the FMO family.</text>
</comment>
<sequence length="322" mass="36563">MEFSQEPIPARRSNHSISLHGIDTPFRSHQVIRQYVEDLVNRKGYQDFVEYNTTVELVEKDGEEWRLVLRKGGEKLDYWWEERFDAVVVANGHFSVPYVPSIRGLKEFAELHPGSVEHSKAYRGREKYRGKRVIIVGASVSGADAAVDVLGVAQSPVFATGYSWSLPFLPNIPIRNNRVPDLYLHIFHQSDPTLVFIGAVAAGLTFKVYEWQSVLAARVLAGRAKLPPIGEQKAWEAERIKQKGDGVGFTALWPTFEEYFETVRALAGEPGQGLPGRRLPPFDPDWVRIFVEGHQRRIDMWEKANSDARQRREKAAAKLARL</sequence>
<gene>
    <name evidence="7" type="ORF">FJTKL_01793</name>
</gene>
<evidence type="ECO:0000256" key="4">
    <source>
        <dbReference type="ARBA" id="ARBA00022857"/>
    </source>
</evidence>
<evidence type="ECO:0000256" key="5">
    <source>
        <dbReference type="ARBA" id="ARBA00023002"/>
    </source>
</evidence>
<dbReference type="Pfam" id="PF00743">
    <property type="entry name" value="FMO-like"/>
    <property type="match status" value="2"/>
</dbReference>
<comment type="caution">
    <text evidence="7">The sequence shown here is derived from an EMBL/GenBank/DDBJ whole genome shotgun (WGS) entry which is preliminary data.</text>
</comment>
<evidence type="ECO:0000256" key="3">
    <source>
        <dbReference type="ARBA" id="ARBA00022827"/>
    </source>
</evidence>
<feature type="coiled-coil region" evidence="6">
    <location>
        <begin position="291"/>
        <end position="318"/>
    </location>
</feature>
<keyword evidence="4" id="KW-0521">NADP</keyword>
<evidence type="ECO:0000313" key="7">
    <source>
        <dbReference type="EMBL" id="KAL2289529.1"/>
    </source>
</evidence>
<dbReference type="InterPro" id="IPR020946">
    <property type="entry name" value="Flavin_mOase-like"/>
</dbReference>
<evidence type="ECO:0008006" key="9">
    <source>
        <dbReference type="Google" id="ProtNLM"/>
    </source>
</evidence>
<dbReference type="EMBL" id="JBAWTH010000012">
    <property type="protein sequence ID" value="KAL2289529.1"/>
    <property type="molecule type" value="Genomic_DNA"/>
</dbReference>
<dbReference type="InterPro" id="IPR036188">
    <property type="entry name" value="FAD/NAD-bd_sf"/>
</dbReference>
<keyword evidence="6" id="KW-0175">Coiled coil</keyword>
<dbReference type="Gene3D" id="3.50.50.60">
    <property type="entry name" value="FAD/NAD(P)-binding domain"/>
    <property type="match status" value="2"/>
</dbReference>
<evidence type="ECO:0000256" key="1">
    <source>
        <dbReference type="ARBA" id="ARBA00009183"/>
    </source>
</evidence>
<dbReference type="Proteomes" id="UP001600888">
    <property type="component" value="Unassembled WGS sequence"/>
</dbReference>
<dbReference type="PRINTS" id="PR00370">
    <property type="entry name" value="FMOXYGENASE"/>
</dbReference>
<protein>
    <recommendedName>
        <fullName evidence="9">Dimethylaniline monooxygenase</fullName>
    </recommendedName>
</protein>
<evidence type="ECO:0000256" key="6">
    <source>
        <dbReference type="SAM" id="Coils"/>
    </source>
</evidence>
<reference evidence="7 8" key="1">
    <citation type="submission" date="2024-03" db="EMBL/GenBank/DDBJ databases">
        <title>A high-quality draft genome sequence of Diaporthe vaccinii, a causative agent of upright dieback and viscid rot disease in cranberry plants.</title>
        <authorList>
            <person name="Sarrasin M."/>
            <person name="Lang B.F."/>
            <person name="Burger G."/>
        </authorList>
    </citation>
    <scope>NUCLEOTIDE SEQUENCE [LARGE SCALE GENOMIC DNA]</scope>
    <source>
        <strain evidence="7 8">IS7</strain>
    </source>
</reference>
<dbReference type="PANTHER" id="PTHR23023">
    <property type="entry name" value="DIMETHYLANILINE MONOOXYGENASE"/>
    <property type="match status" value="1"/>
</dbReference>
<keyword evidence="2" id="KW-0285">Flavoprotein</keyword>